<dbReference type="InterPro" id="IPR018866">
    <property type="entry name" value="Znf-4CXXC_R1"/>
</dbReference>
<keyword evidence="6" id="KW-0832">Ubl conjugation</keyword>
<dbReference type="Pfam" id="PF02791">
    <property type="entry name" value="DDT"/>
    <property type="match status" value="1"/>
</dbReference>
<feature type="domain" description="DDT" evidence="12">
    <location>
        <begin position="221"/>
        <end position="286"/>
    </location>
</feature>
<dbReference type="PROSITE" id="PS50827">
    <property type="entry name" value="DDT"/>
    <property type="match status" value="1"/>
</dbReference>
<dbReference type="InterPro" id="IPR018501">
    <property type="entry name" value="DDT_dom"/>
</dbReference>
<accession>A0A200R042</accession>
<keyword evidence="8" id="KW-0804">Transcription</keyword>
<reference evidence="13 14" key="1">
    <citation type="journal article" date="2017" name="Mol. Plant">
        <title>The Genome of Medicinal Plant Macleaya cordata Provides New Insights into Benzylisoquinoline Alkaloids Metabolism.</title>
        <authorList>
            <person name="Liu X."/>
            <person name="Liu Y."/>
            <person name="Huang P."/>
            <person name="Ma Y."/>
            <person name="Qing Z."/>
            <person name="Tang Q."/>
            <person name="Cao H."/>
            <person name="Cheng P."/>
            <person name="Zheng Y."/>
            <person name="Yuan Z."/>
            <person name="Zhou Y."/>
            <person name="Liu J."/>
            <person name="Tang Z."/>
            <person name="Zhuo Y."/>
            <person name="Zhang Y."/>
            <person name="Yu L."/>
            <person name="Huang J."/>
            <person name="Yang P."/>
            <person name="Peng Q."/>
            <person name="Zhang J."/>
            <person name="Jiang W."/>
            <person name="Zhang Z."/>
            <person name="Lin K."/>
            <person name="Ro D.K."/>
            <person name="Chen X."/>
            <person name="Xiong X."/>
            <person name="Shang Y."/>
            <person name="Huang S."/>
            <person name="Zeng J."/>
        </authorList>
    </citation>
    <scope>NUCLEOTIDE SEQUENCE [LARGE SCALE GENOMIC DNA]</scope>
    <source>
        <strain evidence="14">cv. BLH2017</strain>
        <tissue evidence="13">Root</tissue>
    </source>
</reference>
<dbReference type="SMART" id="SM00571">
    <property type="entry name" value="DDT"/>
    <property type="match status" value="1"/>
</dbReference>
<dbReference type="PANTHER" id="PTHR31169">
    <property type="entry name" value="OS05G0300700 PROTEIN"/>
    <property type="match status" value="1"/>
</dbReference>
<evidence type="ECO:0000313" key="13">
    <source>
        <dbReference type="EMBL" id="OVA16107.1"/>
    </source>
</evidence>
<evidence type="ECO:0000259" key="12">
    <source>
        <dbReference type="PROSITE" id="PS50827"/>
    </source>
</evidence>
<dbReference type="GO" id="GO:0006355">
    <property type="term" value="P:regulation of DNA-templated transcription"/>
    <property type="evidence" value="ECO:0007669"/>
    <property type="project" value="InterPro"/>
</dbReference>
<keyword evidence="10" id="KW-0175">Coiled coil</keyword>
<dbReference type="Pfam" id="PF10497">
    <property type="entry name" value="zf-4CXXC_R1"/>
    <property type="match status" value="1"/>
</dbReference>
<organism evidence="13 14">
    <name type="scientific">Macleaya cordata</name>
    <name type="common">Five-seeded plume-poppy</name>
    <name type="synonym">Bocconia cordata</name>
    <dbReference type="NCBI Taxonomy" id="56857"/>
    <lineage>
        <taxon>Eukaryota</taxon>
        <taxon>Viridiplantae</taxon>
        <taxon>Streptophyta</taxon>
        <taxon>Embryophyta</taxon>
        <taxon>Tracheophyta</taxon>
        <taxon>Spermatophyta</taxon>
        <taxon>Magnoliopsida</taxon>
        <taxon>Ranunculales</taxon>
        <taxon>Papaveraceae</taxon>
        <taxon>Papaveroideae</taxon>
        <taxon>Macleaya</taxon>
    </lineage>
</organism>
<keyword evidence="3" id="KW-0963">Cytoplasm</keyword>
<evidence type="ECO:0000256" key="6">
    <source>
        <dbReference type="ARBA" id="ARBA00022843"/>
    </source>
</evidence>
<feature type="compositionally biased region" description="Basic and acidic residues" evidence="11">
    <location>
        <begin position="123"/>
        <end position="141"/>
    </location>
</feature>
<evidence type="ECO:0000256" key="8">
    <source>
        <dbReference type="ARBA" id="ARBA00023163"/>
    </source>
</evidence>
<feature type="coiled-coil region" evidence="10">
    <location>
        <begin position="380"/>
        <end position="428"/>
    </location>
</feature>
<evidence type="ECO:0000256" key="9">
    <source>
        <dbReference type="ARBA" id="ARBA00023242"/>
    </source>
</evidence>
<dbReference type="InterPro" id="IPR040221">
    <property type="entry name" value="CDCA7/CDA7L"/>
</dbReference>
<sequence length="508" mass="57010">MDFVAACKNNKDHKPCTYKFCHKCLLNRYGEKAEEVEVLEDWHCPKCRGICNCSFCMKKRGHHPTGMLIHHAKVKGFSSVSQMLLVGGSENVCASPKKRTGSSKVCCFKRGKENFVDENSEESNGHCDQREKEGERDDGVKMKKSKKSRVSKGTIQDSVKREEEEKIVEMNDDAKDMPRPIAGIHKVKKNAIKTNEAEANVDIPLPQGVDLKTVAGIDIPSEDVGHALQFLEFCNAFGQVLDLKKGQPESILQELMNGCSRRRGQYSLVVQFHIQLLSLIQKDIGEESTLSPSSSGNSWLQTFGKFVAESNCALKELPADCFQKEGDGYNKLDPSQKLRLMNFLCDEALGTTDLRNWIDEEKVRFAEREKDAKGKVIAAKDKEKELKRKMQDEVAKAILERNGVPLSISEHENLVSKIKAEAAKAHAETLEAIGMVPKKKQRSDAVRTEPVLLDGNGHAFWRLNGYSSEPSILLQDIGGWDSVTPDEKWFAYDDEKKKAVEDYISSIR</sequence>
<evidence type="ECO:0000256" key="3">
    <source>
        <dbReference type="ARBA" id="ARBA00022490"/>
    </source>
</evidence>
<keyword evidence="14" id="KW-1185">Reference proteome</keyword>
<keyword evidence="5" id="KW-0597">Phosphoprotein</keyword>
<evidence type="ECO:0000313" key="14">
    <source>
        <dbReference type="Proteomes" id="UP000195402"/>
    </source>
</evidence>
<evidence type="ECO:0000256" key="2">
    <source>
        <dbReference type="ARBA" id="ARBA00004496"/>
    </source>
</evidence>
<dbReference type="InParanoid" id="A0A200R042"/>
<dbReference type="EMBL" id="MVGT01000668">
    <property type="protein sequence ID" value="OVA16107.1"/>
    <property type="molecule type" value="Genomic_DNA"/>
</dbReference>
<comment type="subcellular location">
    <subcellularLocation>
        <location evidence="2">Cytoplasm</location>
    </subcellularLocation>
    <subcellularLocation>
        <location evidence="1">Nucleus</location>
    </subcellularLocation>
</comment>
<evidence type="ECO:0000256" key="7">
    <source>
        <dbReference type="ARBA" id="ARBA00023015"/>
    </source>
</evidence>
<dbReference type="GO" id="GO:0005634">
    <property type="term" value="C:nucleus"/>
    <property type="evidence" value="ECO:0007669"/>
    <property type="project" value="UniProtKB-SubCell"/>
</dbReference>
<evidence type="ECO:0000256" key="1">
    <source>
        <dbReference type="ARBA" id="ARBA00004123"/>
    </source>
</evidence>
<proteinExistence type="predicted"/>
<evidence type="ECO:0000256" key="11">
    <source>
        <dbReference type="SAM" id="MobiDB-lite"/>
    </source>
</evidence>
<dbReference type="OMA" id="PIDSCAG"/>
<gene>
    <name evidence="13" type="ORF">BVC80_8813g7</name>
</gene>
<dbReference type="Proteomes" id="UP000195402">
    <property type="component" value="Unassembled WGS sequence"/>
</dbReference>
<comment type="caution">
    <text evidence="13">The sequence shown here is derived from an EMBL/GenBank/DDBJ whole genome shotgun (WGS) entry which is preliminary data.</text>
</comment>
<keyword evidence="4" id="KW-1017">Isopeptide bond</keyword>
<dbReference type="GO" id="GO:0005737">
    <property type="term" value="C:cytoplasm"/>
    <property type="evidence" value="ECO:0007669"/>
    <property type="project" value="UniProtKB-SubCell"/>
</dbReference>
<dbReference type="AlphaFoldDB" id="A0A200R042"/>
<dbReference type="STRING" id="56857.A0A200R042"/>
<keyword evidence="7" id="KW-0805">Transcription regulation</keyword>
<feature type="region of interest" description="Disordered" evidence="11">
    <location>
        <begin position="118"/>
        <end position="165"/>
    </location>
</feature>
<keyword evidence="9" id="KW-0539">Nucleus</keyword>
<protein>
    <submittedName>
        <fullName evidence="13">DDT domain</fullName>
    </submittedName>
</protein>
<dbReference type="PANTHER" id="PTHR31169:SF8">
    <property type="entry name" value="ZINC-FINGER DOMAIN OF MONOAMINE-OXIDASE A REPRESSOR R1 PROTEIN"/>
    <property type="match status" value="1"/>
</dbReference>
<evidence type="ECO:0000256" key="10">
    <source>
        <dbReference type="SAM" id="Coils"/>
    </source>
</evidence>
<evidence type="ECO:0000256" key="5">
    <source>
        <dbReference type="ARBA" id="ARBA00022553"/>
    </source>
</evidence>
<dbReference type="OrthoDB" id="298344at2759"/>
<name>A0A200R042_MACCD</name>
<evidence type="ECO:0000256" key="4">
    <source>
        <dbReference type="ARBA" id="ARBA00022499"/>
    </source>
</evidence>
<dbReference type="FunCoup" id="A0A200R042">
    <property type="interactions" value="973"/>
</dbReference>